<dbReference type="Pfam" id="PF12819">
    <property type="entry name" value="Malectin_like"/>
    <property type="match status" value="1"/>
</dbReference>
<dbReference type="GO" id="GO:0005524">
    <property type="term" value="F:ATP binding"/>
    <property type="evidence" value="ECO:0007669"/>
    <property type="project" value="UniProtKB-UniRule"/>
</dbReference>
<dbReference type="InterPro" id="IPR024788">
    <property type="entry name" value="Malectin-like_Carb-bd_dom"/>
</dbReference>
<dbReference type="GO" id="GO:0004674">
    <property type="term" value="F:protein serine/threonine kinase activity"/>
    <property type="evidence" value="ECO:0007669"/>
    <property type="project" value="UniProtKB-KW"/>
</dbReference>
<dbReference type="PROSITE" id="PS00108">
    <property type="entry name" value="PROTEIN_KINASE_ST"/>
    <property type="match status" value="1"/>
</dbReference>
<dbReference type="FunFam" id="3.30.200.20:FF:000394">
    <property type="entry name" value="Leucine-rich repeat receptor-like protein kinase"/>
    <property type="match status" value="1"/>
</dbReference>
<comment type="catalytic activity">
    <reaction evidence="16">
        <text>L-threonyl-[protein] + ATP = O-phospho-L-threonyl-[protein] + ADP + H(+)</text>
        <dbReference type="Rhea" id="RHEA:46608"/>
        <dbReference type="Rhea" id="RHEA-COMP:11060"/>
        <dbReference type="Rhea" id="RHEA-COMP:11605"/>
        <dbReference type="ChEBI" id="CHEBI:15378"/>
        <dbReference type="ChEBI" id="CHEBI:30013"/>
        <dbReference type="ChEBI" id="CHEBI:30616"/>
        <dbReference type="ChEBI" id="CHEBI:61977"/>
        <dbReference type="ChEBI" id="CHEBI:456216"/>
        <dbReference type="EC" id="2.7.11.1"/>
    </reaction>
</comment>
<comment type="subcellular location">
    <subcellularLocation>
        <location evidence="1">Cell membrane</location>
        <topology evidence="1">Single-pass membrane protein</topology>
    </subcellularLocation>
</comment>
<evidence type="ECO:0000256" key="13">
    <source>
        <dbReference type="ARBA" id="ARBA00022989"/>
    </source>
</evidence>
<dbReference type="InterPro" id="IPR017441">
    <property type="entry name" value="Protein_kinase_ATP_BS"/>
</dbReference>
<feature type="domain" description="Protein kinase" evidence="21">
    <location>
        <begin position="596"/>
        <end position="869"/>
    </location>
</feature>
<keyword evidence="7 19" id="KW-0812">Transmembrane</keyword>
<feature type="transmembrane region" description="Helical" evidence="19">
    <location>
        <begin position="534"/>
        <end position="560"/>
    </location>
</feature>
<evidence type="ECO:0000256" key="15">
    <source>
        <dbReference type="ARBA" id="ARBA00023170"/>
    </source>
</evidence>
<dbReference type="Pfam" id="PF07714">
    <property type="entry name" value="PK_Tyr_Ser-Thr"/>
    <property type="match status" value="1"/>
</dbReference>
<keyword evidence="11 22" id="KW-0418">Kinase</keyword>
<evidence type="ECO:0000256" key="16">
    <source>
        <dbReference type="ARBA" id="ARBA00047899"/>
    </source>
</evidence>
<dbReference type="Gene3D" id="3.30.200.20">
    <property type="entry name" value="Phosphorylase Kinase, domain 1"/>
    <property type="match status" value="1"/>
</dbReference>
<dbReference type="Gene3D" id="1.10.510.10">
    <property type="entry name" value="Transferase(Phosphotransferase) domain 1"/>
    <property type="match status" value="1"/>
</dbReference>
<keyword evidence="10 18" id="KW-0547">Nucleotide-binding</keyword>
<keyword evidence="14 19" id="KW-0472">Membrane</keyword>
<dbReference type="EMBL" id="CP136895">
    <property type="protein sequence ID" value="WOL11091.1"/>
    <property type="molecule type" value="Genomic_DNA"/>
</dbReference>
<evidence type="ECO:0000256" key="1">
    <source>
        <dbReference type="ARBA" id="ARBA00004162"/>
    </source>
</evidence>
<keyword evidence="6" id="KW-0808">Transferase</keyword>
<dbReference type="InterPro" id="IPR001611">
    <property type="entry name" value="Leu-rich_rpt"/>
</dbReference>
<feature type="signal peptide" evidence="20">
    <location>
        <begin position="1"/>
        <end position="31"/>
    </location>
</feature>
<dbReference type="EC" id="2.7.11.1" evidence="2"/>
<evidence type="ECO:0000256" key="12">
    <source>
        <dbReference type="ARBA" id="ARBA00022840"/>
    </source>
</evidence>
<dbReference type="Pfam" id="PF13855">
    <property type="entry name" value="LRR_8"/>
    <property type="match status" value="1"/>
</dbReference>
<evidence type="ECO:0000256" key="2">
    <source>
        <dbReference type="ARBA" id="ARBA00012513"/>
    </source>
</evidence>
<evidence type="ECO:0000256" key="3">
    <source>
        <dbReference type="ARBA" id="ARBA00022527"/>
    </source>
</evidence>
<dbReference type="InterPro" id="IPR032675">
    <property type="entry name" value="LRR_dom_sf"/>
</dbReference>
<dbReference type="FunFam" id="3.80.10.10:FF:000129">
    <property type="entry name" value="Leucine-rich repeat receptor-like kinase"/>
    <property type="match status" value="1"/>
</dbReference>
<evidence type="ECO:0000256" key="9">
    <source>
        <dbReference type="ARBA" id="ARBA00022737"/>
    </source>
</evidence>
<evidence type="ECO:0000256" key="7">
    <source>
        <dbReference type="ARBA" id="ARBA00022692"/>
    </source>
</evidence>
<dbReference type="InterPro" id="IPR001245">
    <property type="entry name" value="Ser-Thr/Tyr_kinase_cat_dom"/>
</dbReference>
<keyword evidence="23" id="KW-1185">Reference proteome</keyword>
<dbReference type="PROSITE" id="PS00107">
    <property type="entry name" value="PROTEIN_KINASE_ATP"/>
    <property type="match status" value="1"/>
</dbReference>
<reference evidence="22 23" key="1">
    <citation type="submission" date="2023-10" db="EMBL/GenBank/DDBJ databases">
        <title>Chromosome-scale genome assembly provides insights into flower coloration mechanisms of Canna indica.</title>
        <authorList>
            <person name="Li C."/>
        </authorList>
    </citation>
    <scope>NUCLEOTIDE SEQUENCE [LARGE SCALE GENOMIC DNA]</scope>
    <source>
        <tissue evidence="22">Flower</tissue>
    </source>
</reference>
<evidence type="ECO:0000256" key="11">
    <source>
        <dbReference type="ARBA" id="ARBA00022777"/>
    </source>
</evidence>
<evidence type="ECO:0000256" key="5">
    <source>
        <dbReference type="ARBA" id="ARBA00022614"/>
    </source>
</evidence>
<keyword evidence="13 19" id="KW-1133">Transmembrane helix</keyword>
<keyword evidence="8 20" id="KW-0732">Signal</keyword>
<dbReference type="PANTHER" id="PTHR45631:SF202">
    <property type="entry name" value="SENESCENCE-INDUCED RECEPTOR-LIKE SERINE_THREONINE-PROTEIN KINASE"/>
    <property type="match status" value="1"/>
</dbReference>
<evidence type="ECO:0000256" key="6">
    <source>
        <dbReference type="ARBA" id="ARBA00022679"/>
    </source>
</evidence>
<dbReference type="FunFam" id="1.10.510.10:FF:000146">
    <property type="entry name" value="LRR receptor-like serine/threonine-protein kinase IOS1"/>
    <property type="match status" value="1"/>
</dbReference>
<evidence type="ECO:0000256" key="19">
    <source>
        <dbReference type="SAM" id="Phobius"/>
    </source>
</evidence>
<protein>
    <recommendedName>
        <fullName evidence="2">non-specific serine/threonine protein kinase</fullName>
        <ecNumber evidence="2">2.7.11.1</ecNumber>
    </recommendedName>
</protein>
<evidence type="ECO:0000313" key="23">
    <source>
        <dbReference type="Proteomes" id="UP001327560"/>
    </source>
</evidence>
<accession>A0AAQ3QFN0</accession>
<dbReference type="InterPro" id="IPR008271">
    <property type="entry name" value="Ser/Thr_kinase_AS"/>
</dbReference>
<dbReference type="SUPFAM" id="SSF56112">
    <property type="entry name" value="Protein kinase-like (PK-like)"/>
    <property type="match status" value="1"/>
</dbReference>
<organism evidence="22 23">
    <name type="scientific">Canna indica</name>
    <name type="common">Indian-shot</name>
    <dbReference type="NCBI Taxonomy" id="4628"/>
    <lineage>
        <taxon>Eukaryota</taxon>
        <taxon>Viridiplantae</taxon>
        <taxon>Streptophyta</taxon>
        <taxon>Embryophyta</taxon>
        <taxon>Tracheophyta</taxon>
        <taxon>Spermatophyta</taxon>
        <taxon>Magnoliopsida</taxon>
        <taxon>Liliopsida</taxon>
        <taxon>Zingiberales</taxon>
        <taxon>Cannaceae</taxon>
        <taxon>Canna</taxon>
    </lineage>
</organism>
<dbReference type="PROSITE" id="PS50011">
    <property type="entry name" value="PROTEIN_KINASE_DOM"/>
    <property type="match status" value="1"/>
</dbReference>
<name>A0AAQ3QFN0_9LILI</name>
<dbReference type="InterPro" id="IPR011009">
    <property type="entry name" value="Kinase-like_dom_sf"/>
</dbReference>
<dbReference type="PANTHER" id="PTHR45631">
    <property type="entry name" value="OS07G0107800 PROTEIN-RELATED"/>
    <property type="match status" value="1"/>
</dbReference>
<proteinExistence type="predicted"/>
<evidence type="ECO:0000313" key="22">
    <source>
        <dbReference type="EMBL" id="WOL11091.1"/>
    </source>
</evidence>
<evidence type="ECO:0000256" key="14">
    <source>
        <dbReference type="ARBA" id="ARBA00023136"/>
    </source>
</evidence>
<comment type="catalytic activity">
    <reaction evidence="17">
        <text>L-seryl-[protein] + ATP = O-phospho-L-seryl-[protein] + ADP + H(+)</text>
        <dbReference type="Rhea" id="RHEA:17989"/>
        <dbReference type="Rhea" id="RHEA-COMP:9863"/>
        <dbReference type="Rhea" id="RHEA-COMP:11604"/>
        <dbReference type="ChEBI" id="CHEBI:15378"/>
        <dbReference type="ChEBI" id="CHEBI:29999"/>
        <dbReference type="ChEBI" id="CHEBI:30616"/>
        <dbReference type="ChEBI" id="CHEBI:83421"/>
        <dbReference type="ChEBI" id="CHEBI:456216"/>
        <dbReference type="EC" id="2.7.11.1"/>
    </reaction>
</comment>
<dbReference type="SMART" id="SM00220">
    <property type="entry name" value="S_TKc"/>
    <property type="match status" value="1"/>
</dbReference>
<dbReference type="Proteomes" id="UP001327560">
    <property type="component" value="Chromosome 6"/>
</dbReference>
<dbReference type="CDD" id="cd14066">
    <property type="entry name" value="STKc_IRAK"/>
    <property type="match status" value="1"/>
</dbReference>
<evidence type="ECO:0000256" key="18">
    <source>
        <dbReference type="PROSITE-ProRule" id="PRU10141"/>
    </source>
</evidence>
<keyword evidence="5" id="KW-0433">Leucine-rich repeat</keyword>
<evidence type="ECO:0000256" key="17">
    <source>
        <dbReference type="ARBA" id="ARBA00048679"/>
    </source>
</evidence>
<dbReference type="GO" id="GO:0005886">
    <property type="term" value="C:plasma membrane"/>
    <property type="evidence" value="ECO:0007669"/>
    <property type="project" value="UniProtKB-SubCell"/>
</dbReference>
<keyword evidence="15 22" id="KW-0675">Receptor</keyword>
<keyword evidence="4" id="KW-0597">Phosphoprotein</keyword>
<dbReference type="Gene3D" id="3.80.10.10">
    <property type="entry name" value="Ribonuclease Inhibitor"/>
    <property type="match status" value="1"/>
</dbReference>
<evidence type="ECO:0000256" key="20">
    <source>
        <dbReference type="SAM" id="SignalP"/>
    </source>
</evidence>
<sequence length="919" mass="103008">MAMRRSSFSPALQFWGLILLHFSLDAFLVRGQSITQSLGFVFIDCGIPANSTYADPNSGITYVSDEQFTDSGINNNVWYGYVNNLARRYYTVRSFPDGNRNCYNFNSIIPGTKYLIRAIFLYGNYDNKNSTLQFDLYLNVNLWKTINVTDPSKYHLTEVVTVATAHRISVCLVNTGQGTPFISGLDLRPINSSLYSSVNALGTDLVLLTRHNLGGNDIRFPVDPYDRYWLDDGEDIPSSFKKMNTNSSIQYLADDPFQVPSPVMQSAIYNSSRLEIILKPVDFGDLNEYFALMHFCELQSLPQDASRQFFVFLNDALLNDGKSFGPEFLYPRSIFNKDPITGFSDRYINISLGQTSNSTLPPILNAIEVFSAMRNTNNATDARDVDAMMGIKEFYQVKKNWNGDPCAPKIYMWDGLNCSSNASGTPRITTLNLSNSGLAGEISTFFANLSAIQYLDLSHNDLTGPIPAAIAYLPSLKFLNLTNNQLNGSIPSALLTKSQSGALTLRFEGNPNICFNVSSCETKLRERRKNRAPVLTIVVSCIVPPIVIFSLLTVTICILIKRQASRTVITERLQSEGTLEVENRKYTYMDLERITNNFKKILGEGGFGTVYYGHLEDGTEVAVKMLFQASSQGNKEFLAEVQHLTRVHHKNLVSMIGYCKDGDHRALVFEFMSQGTLKEHLKGICSDTPLTWRQRLQIALQAAQGLEYLHTGCKPPLVHRDVKSTNILLNERLEAKISDFGLTKAFQNDSHSHVTTKVCGTPGYVDPEYYIKNQLSQKSDVYSFGVVLLELLTGHPPVIDDAEGSHIMEWVRQRLAKGNIEDIVDERLQLEYDMNSSWKVANLALLCTAQSSHERPTMAEVVTQLKECLALYNAGNGTQFQFTHNSEIFNAKYSDKNQINAHEFQEALYDSGTDGPSLR</sequence>
<evidence type="ECO:0000259" key="21">
    <source>
        <dbReference type="PROSITE" id="PS50011"/>
    </source>
</evidence>
<keyword evidence="9" id="KW-0677">Repeat</keyword>
<dbReference type="InterPro" id="IPR000719">
    <property type="entry name" value="Prot_kinase_dom"/>
</dbReference>
<keyword evidence="12 18" id="KW-0067">ATP-binding</keyword>
<keyword evidence="3" id="KW-0723">Serine/threonine-protein kinase</keyword>
<evidence type="ECO:0000256" key="10">
    <source>
        <dbReference type="ARBA" id="ARBA00022741"/>
    </source>
</evidence>
<evidence type="ECO:0000256" key="4">
    <source>
        <dbReference type="ARBA" id="ARBA00022553"/>
    </source>
</evidence>
<feature type="chain" id="PRO_5042906782" description="non-specific serine/threonine protein kinase" evidence="20">
    <location>
        <begin position="32"/>
        <end position="919"/>
    </location>
</feature>
<evidence type="ECO:0000256" key="8">
    <source>
        <dbReference type="ARBA" id="ARBA00022729"/>
    </source>
</evidence>
<dbReference type="AlphaFoldDB" id="A0AAQ3QFN0"/>
<feature type="binding site" evidence="18">
    <location>
        <position position="624"/>
    </location>
    <ligand>
        <name>ATP</name>
        <dbReference type="ChEBI" id="CHEBI:30616"/>
    </ligand>
</feature>
<gene>
    <name evidence="22" type="ORF">Cni_G19852</name>
</gene>
<dbReference type="SUPFAM" id="SSF52058">
    <property type="entry name" value="L domain-like"/>
    <property type="match status" value="1"/>
</dbReference>